<proteinExistence type="predicted"/>
<comment type="caution">
    <text evidence="1">The sequence shown here is derived from an EMBL/GenBank/DDBJ whole genome shotgun (WGS) entry which is preliminary data.</text>
</comment>
<keyword evidence="2" id="KW-1185">Reference proteome</keyword>
<reference evidence="1" key="1">
    <citation type="journal article" date="2021" name="New Phytol.">
        <title>Evolutionary innovations through gain and loss of genes in the ectomycorrhizal Boletales.</title>
        <authorList>
            <person name="Wu G."/>
            <person name="Miyauchi S."/>
            <person name="Morin E."/>
            <person name="Kuo A."/>
            <person name="Drula E."/>
            <person name="Varga T."/>
            <person name="Kohler A."/>
            <person name="Feng B."/>
            <person name="Cao Y."/>
            <person name="Lipzen A."/>
            <person name="Daum C."/>
            <person name="Hundley H."/>
            <person name="Pangilinan J."/>
            <person name="Johnson J."/>
            <person name="Barry K."/>
            <person name="LaButti K."/>
            <person name="Ng V."/>
            <person name="Ahrendt S."/>
            <person name="Min B."/>
            <person name="Choi I.G."/>
            <person name="Park H."/>
            <person name="Plett J.M."/>
            <person name="Magnuson J."/>
            <person name="Spatafora J.W."/>
            <person name="Nagy L.G."/>
            <person name="Henrissat B."/>
            <person name="Grigoriev I.V."/>
            <person name="Yang Z.L."/>
            <person name="Xu J."/>
            <person name="Martin F.M."/>
        </authorList>
    </citation>
    <scope>NUCLEOTIDE SEQUENCE</scope>
    <source>
        <strain evidence="1">KUC20120723A-06</strain>
    </source>
</reference>
<dbReference type="EMBL" id="MU266355">
    <property type="protein sequence ID" value="KAH7928229.1"/>
    <property type="molecule type" value="Genomic_DNA"/>
</dbReference>
<dbReference type="Proteomes" id="UP000790709">
    <property type="component" value="Unassembled WGS sequence"/>
</dbReference>
<protein>
    <submittedName>
        <fullName evidence="1">NAD(P)-binding protein</fullName>
    </submittedName>
</protein>
<evidence type="ECO:0000313" key="1">
    <source>
        <dbReference type="EMBL" id="KAH7928229.1"/>
    </source>
</evidence>
<accession>A0ACB8BRF1</accession>
<sequence>MSSTQIFVIGATGYIGGQVLAQLLKHPKAKEAQYTVLVRSAEKAPKFSQLGPNVKGVVGSTNDTQLLTQLASEADILISCADADDLGATKAFLAGLKKRHEKTGSPPILIHTSGTGVLTDNAAGKHATDMIYSDANAEQIESLKPTQIHRNVDLEIVEADKQGYVKTYIILPSTIYGIASSPLVDLGLQNPYSIQVPGLIKASLDRGQGGVVGEGKNLWPNVHIDDIASLYVVLFEAITNPAAAPAPAGHGREGFYFGEGGEHKLYDVSKTIAQVLYDLGKGKSPEPTTFSEEELQKYFGGAYLGSNSRARGERSRAIGWKPKYTTEDLLKSIKPEVEAIIQKNGSK</sequence>
<name>A0ACB8BRF1_9AGAM</name>
<organism evidence="1 2">
    <name type="scientific">Leucogyrophana mollusca</name>
    <dbReference type="NCBI Taxonomy" id="85980"/>
    <lineage>
        <taxon>Eukaryota</taxon>
        <taxon>Fungi</taxon>
        <taxon>Dikarya</taxon>
        <taxon>Basidiomycota</taxon>
        <taxon>Agaricomycotina</taxon>
        <taxon>Agaricomycetes</taxon>
        <taxon>Agaricomycetidae</taxon>
        <taxon>Boletales</taxon>
        <taxon>Boletales incertae sedis</taxon>
        <taxon>Leucogyrophana</taxon>
    </lineage>
</organism>
<gene>
    <name evidence="1" type="ORF">BV22DRAFT_1030888</name>
</gene>
<evidence type="ECO:0000313" key="2">
    <source>
        <dbReference type="Proteomes" id="UP000790709"/>
    </source>
</evidence>